<name>A0A8X6U1U9_NEPPI</name>
<accession>A0A8X6U1U9</accession>
<reference evidence="2" key="1">
    <citation type="submission" date="2020-08" db="EMBL/GenBank/DDBJ databases">
        <title>Multicomponent nature underlies the extraordinary mechanical properties of spider dragline silk.</title>
        <authorList>
            <person name="Kono N."/>
            <person name="Nakamura H."/>
            <person name="Mori M."/>
            <person name="Yoshida Y."/>
            <person name="Ohtoshi R."/>
            <person name="Malay A.D."/>
            <person name="Moran D.A.P."/>
            <person name="Tomita M."/>
            <person name="Numata K."/>
            <person name="Arakawa K."/>
        </authorList>
    </citation>
    <scope>NUCLEOTIDE SEQUENCE</scope>
</reference>
<feature type="region of interest" description="Disordered" evidence="1">
    <location>
        <begin position="52"/>
        <end position="75"/>
    </location>
</feature>
<organism evidence="2 3">
    <name type="scientific">Nephila pilipes</name>
    <name type="common">Giant wood spider</name>
    <name type="synonym">Nephila maculata</name>
    <dbReference type="NCBI Taxonomy" id="299642"/>
    <lineage>
        <taxon>Eukaryota</taxon>
        <taxon>Metazoa</taxon>
        <taxon>Ecdysozoa</taxon>
        <taxon>Arthropoda</taxon>
        <taxon>Chelicerata</taxon>
        <taxon>Arachnida</taxon>
        <taxon>Araneae</taxon>
        <taxon>Araneomorphae</taxon>
        <taxon>Entelegynae</taxon>
        <taxon>Araneoidea</taxon>
        <taxon>Nephilidae</taxon>
        <taxon>Nephila</taxon>
    </lineage>
</organism>
<dbReference type="AlphaFoldDB" id="A0A8X6U1U9"/>
<proteinExistence type="predicted"/>
<evidence type="ECO:0000313" key="2">
    <source>
        <dbReference type="EMBL" id="GFT81277.1"/>
    </source>
</evidence>
<dbReference type="Proteomes" id="UP000887013">
    <property type="component" value="Unassembled WGS sequence"/>
</dbReference>
<sequence>MKRSSHFKRSLRKRARKQVKKETVKFEDLIFNFGILSLKSEEEKALKIEKDDSGFGTIKQPQQQHTSPGGSSFLSSWSPTKIENWSYPSLSDEFARSQASILQYVPLVPKDTDYDASASDSTSTVSGGKLSSISIPGWDSSSKIGSTSELRSPSGRSSIIVLGSTSGCSSTTVLGSVSGSSSTATLGSPSCSSSTFVKGSAAASTSTAEFGSASRYRLASDSRTVRRRKNKVYMKIQKPIRKRSRKSIHFFKKQSS</sequence>
<keyword evidence="3" id="KW-1185">Reference proteome</keyword>
<protein>
    <submittedName>
        <fullName evidence="2">Uncharacterized protein</fullName>
    </submittedName>
</protein>
<comment type="caution">
    <text evidence="2">The sequence shown here is derived from an EMBL/GenBank/DDBJ whole genome shotgun (WGS) entry which is preliminary data.</text>
</comment>
<evidence type="ECO:0000256" key="1">
    <source>
        <dbReference type="SAM" id="MobiDB-lite"/>
    </source>
</evidence>
<evidence type="ECO:0000313" key="3">
    <source>
        <dbReference type="Proteomes" id="UP000887013"/>
    </source>
</evidence>
<gene>
    <name evidence="2" type="ORF">NPIL_359271</name>
</gene>
<dbReference type="EMBL" id="BMAW01072115">
    <property type="protein sequence ID" value="GFT81277.1"/>
    <property type="molecule type" value="Genomic_DNA"/>
</dbReference>